<keyword evidence="2" id="KW-1185">Reference proteome</keyword>
<gene>
    <name evidence="1" type="ORF">AKJ64_01185</name>
</gene>
<accession>A0A133UGH4</accession>
<evidence type="ECO:0000313" key="1">
    <source>
        <dbReference type="EMBL" id="KXA93210.1"/>
    </source>
</evidence>
<dbReference type="EMBL" id="LHXN01000012">
    <property type="protein sequence ID" value="KXA93210.1"/>
    <property type="molecule type" value="Genomic_DNA"/>
</dbReference>
<organism evidence="1 2">
    <name type="scientific">candidate division MSBL1 archaeon SCGC-AAA259E17</name>
    <dbReference type="NCBI Taxonomy" id="1698263"/>
    <lineage>
        <taxon>Archaea</taxon>
        <taxon>Methanobacteriati</taxon>
        <taxon>Methanobacteriota</taxon>
        <taxon>candidate division MSBL1</taxon>
    </lineage>
</organism>
<evidence type="ECO:0008006" key="3">
    <source>
        <dbReference type="Google" id="ProtNLM"/>
    </source>
</evidence>
<evidence type="ECO:0000313" key="2">
    <source>
        <dbReference type="Proteomes" id="UP000070373"/>
    </source>
</evidence>
<dbReference type="AlphaFoldDB" id="A0A133UGH4"/>
<name>A0A133UGH4_9EURY</name>
<sequence length="320" mass="36411">MLAKAFDVNSSFIWRPLTLLIRAFLLDKVKFCPDCGSESVVKDGHNRRENIPRVQMFQCKNCGRRFVERANTIFYWKHSSMGELFIITWIFFEGGSRNWAREWISSIGEYSCAEWFERVENALVGAVGNTGGFVDGIFQADEMQIRSFGEKPLVFGVKGEDGKVFETPLPGDSALEFKSALERADEELGSIIVLDTDGHASYPQAAEWLGIHHRPVNRSEEGFVDGKGIHSNGVENLWSHDRPWIEAARGYSSMKTLKRAVKAHQAYKNQVKNSPAPVWAFLKITISNPNKGYFLLSFITRFHRECRVPVSNNKVFMKFT</sequence>
<dbReference type="Proteomes" id="UP000070373">
    <property type="component" value="Unassembled WGS sequence"/>
</dbReference>
<proteinExistence type="predicted"/>
<reference evidence="1 2" key="1">
    <citation type="journal article" date="2016" name="Sci. Rep.">
        <title>Metabolic traits of an uncultured archaeal lineage -MSBL1- from brine pools of the Red Sea.</title>
        <authorList>
            <person name="Mwirichia R."/>
            <person name="Alam I."/>
            <person name="Rashid M."/>
            <person name="Vinu M."/>
            <person name="Ba-Alawi W."/>
            <person name="Anthony Kamau A."/>
            <person name="Kamanda Ngugi D."/>
            <person name="Goker M."/>
            <person name="Klenk H.P."/>
            <person name="Bajic V."/>
            <person name="Stingl U."/>
        </authorList>
    </citation>
    <scope>NUCLEOTIDE SEQUENCE [LARGE SCALE GENOMIC DNA]</scope>
    <source>
        <strain evidence="1">SCGC-AAA259E17</strain>
    </source>
</reference>
<protein>
    <recommendedName>
        <fullName evidence="3">ISXO2-like transposase domain-containing protein</fullName>
    </recommendedName>
</protein>
<comment type="caution">
    <text evidence="1">The sequence shown here is derived from an EMBL/GenBank/DDBJ whole genome shotgun (WGS) entry which is preliminary data.</text>
</comment>